<dbReference type="OrthoDB" id="9816572at2"/>
<keyword evidence="13" id="KW-1185">Reference proteome</keyword>
<feature type="transmembrane region" description="Helical" evidence="10">
    <location>
        <begin position="458"/>
        <end position="477"/>
    </location>
</feature>
<reference evidence="12 13" key="1">
    <citation type="submission" date="2018-08" db="EMBL/GenBank/DDBJ databases">
        <title>Parvularcula sp. SM1705, isolated from surface water of the South Sea China.</title>
        <authorList>
            <person name="Sun L."/>
        </authorList>
    </citation>
    <scope>NUCLEOTIDE SEQUENCE [LARGE SCALE GENOMIC DNA]</scope>
    <source>
        <strain evidence="12 13">SM1705</strain>
    </source>
</reference>
<comment type="subcellular location">
    <subcellularLocation>
        <location evidence="10">Cell inner membrane</location>
        <topology evidence="10">Multi-pass membrane protein</topology>
    </subcellularLocation>
    <subcellularLocation>
        <location evidence="1">Cell membrane</location>
        <topology evidence="1">Multi-pass membrane protein</topology>
    </subcellularLocation>
</comment>
<evidence type="ECO:0000256" key="1">
    <source>
        <dbReference type="ARBA" id="ARBA00004651"/>
    </source>
</evidence>
<feature type="transmembrane region" description="Helical" evidence="10">
    <location>
        <begin position="369"/>
        <end position="391"/>
    </location>
</feature>
<evidence type="ECO:0000256" key="4">
    <source>
        <dbReference type="ARBA" id="ARBA00022960"/>
    </source>
</evidence>
<evidence type="ECO:0000313" key="13">
    <source>
        <dbReference type="Proteomes" id="UP000264589"/>
    </source>
</evidence>
<feature type="transmembrane region" description="Helical" evidence="10">
    <location>
        <begin position="234"/>
        <end position="254"/>
    </location>
</feature>
<dbReference type="GO" id="GO:0008360">
    <property type="term" value="P:regulation of cell shape"/>
    <property type="evidence" value="ECO:0007669"/>
    <property type="project" value="UniProtKB-UniRule"/>
</dbReference>
<comment type="similarity">
    <text evidence="9 10 11">Belongs to the MurJ/MviN family.</text>
</comment>
<feature type="transmembrane region" description="Helical" evidence="10">
    <location>
        <begin position="274"/>
        <end position="295"/>
    </location>
</feature>
<feature type="transmembrane region" description="Helical" evidence="10">
    <location>
        <begin position="315"/>
        <end position="332"/>
    </location>
</feature>
<keyword evidence="7 10" id="KW-0472">Membrane</keyword>
<dbReference type="Pfam" id="PF03023">
    <property type="entry name" value="MurJ"/>
    <property type="match status" value="1"/>
</dbReference>
<dbReference type="InterPro" id="IPR051050">
    <property type="entry name" value="Lipid_II_flippase_MurJ/MviN"/>
</dbReference>
<dbReference type="HAMAP" id="MF_02078">
    <property type="entry name" value="MurJ_MviN"/>
    <property type="match status" value="1"/>
</dbReference>
<dbReference type="PRINTS" id="PR01806">
    <property type="entry name" value="VIRFACTRMVIN"/>
</dbReference>
<evidence type="ECO:0000256" key="10">
    <source>
        <dbReference type="HAMAP-Rule" id="MF_02078"/>
    </source>
</evidence>
<dbReference type="PIRSF" id="PIRSF002869">
    <property type="entry name" value="MviN"/>
    <property type="match status" value="1"/>
</dbReference>
<dbReference type="GO" id="GO:0015648">
    <property type="term" value="F:lipid-linked peptidoglycan transporter activity"/>
    <property type="evidence" value="ECO:0007669"/>
    <property type="project" value="UniProtKB-UniRule"/>
</dbReference>
<dbReference type="UniPathway" id="UPA00219"/>
<sequence length="536" mass="56953">MARNILKSMATVSGLTLLSRLLGFARQLLLAGLVGASGTPVADAFNVAFRLPNMFRRLLAEGAFQAAFVPLFQGKTVNDDMGEAKRFAEDVLAWLIVILTALSAAAMIFTPLFVSVLATGFRDDAERFTLTVEYTRIMFPYLACMSMVGIYGGMLNALHRFAAAAAAPLLLNVVWIAGLLAFAHRPEEEIGRAAAGAVMAGGVLQLIMLLIAGHRSKLLLRLRLPRLTQGVKRLILLGTPGFIAAGALQINLIVGTNVASRQAGANSWLAYADQLYQLPLSMIGIALGIVLMPAISRSVKSGNEKGAIRTLSRGIEVALFFALPAAAALIVIPDRVCAALFQDLAGDVTRLIGAGGSAFNDHDVEMTGLAIMLFGIGLPAFVLQKVLNAAYFAREDTKTPMKFALIGIALNAIISISLFPVIGFLSVPLGTICASWTEVTLLSFTLARRGHLAPGAKFLTRTIRVILAAALLGALLYGCKLEWEMLRGFALGQDWLLLIVLVGISVVLYAGITVLIGGVDPREWRGGGPAPAQSTE</sequence>
<feature type="transmembrane region" description="Helical" evidence="10">
    <location>
        <begin position="403"/>
        <end position="422"/>
    </location>
</feature>
<feature type="transmembrane region" description="Helical" evidence="10">
    <location>
        <begin position="165"/>
        <end position="184"/>
    </location>
</feature>
<accession>A0A371R7W8</accession>
<comment type="pathway">
    <text evidence="10">Cell wall biogenesis; peptidoglycan biosynthesis.</text>
</comment>
<comment type="caution">
    <text evidence="12">The sequence shown here is derived from an EMBL/GenBank/DDBJ whole genome shotgun (WGS) entry which is preliminary data.</text>
</comment>
<keyword evidence="3 10" id="KW-0812">Transmembrane</keyword>
<dbReference type="FunCoup" id="A0A371R7W8">
    <property type="interactions" value="323"/>
</dbReference>
<dbReference type="InterPro" id="IPR004268">
    <property type="entry name" value="MurJ"/>
</dbReference>
<feature type="transmembrane region" description="Helical" evidence="10">
    <location>
        <begin position="190"/>
        <end position="213"/>
    </location>
</feature>
<evidence type="ECO:0000256" key="5">
    <source>
        <dbReference type="ARBA" id="ARBA00022984"/>
    </source>
</evidence>
<keyword evidence="10" id="KW-0997">Cell inner membrane</keyword>
<feature type="transmembrane region" description="Helical" evidence="10">
    <location>
        <begin position="497"/>
        <end position="519"/>
    </location>
</feature>
<keyword evidence="5 10" id="KW-0573">Peptidoglycan synthesis</keyword>
<comment type="caution">
    <text evidence="10">Lacks conserved residue(s) required for the propagation of feature annotation.</text>
</comment>
<proteinExistence type="inferred from homology"/>
<feature type="transmembrane region" description="Helical" evidence="10">
    <location>
        <begin position="138"/>
        <end position="158"/>
    </location>
</feature>
<evidence type="ECO:0000256" key="7">
    <source>
        <dbReference type="ARBA" id="ARBA00023136"/>
    </source>
</evidence>
<dbReference type="GO" id="GO:0005886">
    <property type="term" value="C:plasma membrane"/>
    <property type="evidence" value="ECO:0007669"/>
    <property type="project" value="UniProtKB-SubCell"/>
</dbReference>
<name>A0A371R7W8_9PROT</name>
<protein>
    <recommendedName>
        <fullName evidence="10">Probable lipid II flippase MurJ</fullName>
    </recommendedName>
</protein>
<comment type="function">
    <text evidence="8 10 11">Involved in peptidoglycan biosynthesis. Transports lipid-linked peptidoglycan precursors from the inner to the outer leaflet of the cytoplasmic membrane.</text>
</comment>
<dbReference type="NCBIfam" id="TIGR01695">
    <property type="entry name" value="murJ_mviN"/>
    <property type="match status" value="1"/>
</dbReference>
<keyword evidence="10 11" id="KW-0961">Cell wall biogenesis/degradation</keyword>
<evidence type="ECO:0000256" key="8">
    <source>
        <dbReference type="ARBA" id="ARBA00060041"/>
    </source>
</evidence>
<dbReference type="CDD" id="cd13123">
    <property type="entry name" value="MATE_MurJ_like"/>
    <property type="match status" value="1"/>
</dbReference>
<keyword evidence="2 10" id="KW-1003">Cell membrane</keyword>
<dbReference type="EMBL" id="QUQO01000002">
    <property type="protein sequence ID" value="RFB01518.1"/>
    <property type="molecule type" value="Genomic_DNA"/>
</dbReference>
<gene>
    <name evidence="10 12" type="primary">murJ</name>
    <name evidence="12" type="ORF">DX908_14640</name>
</gene>
<dbReference type="PANTHER" id="PTHR47019">
    <property type="entry name" value="LIPID II FLIPPASE MURJ"/>
    <property type="match status" value="1"/>
</dbReference>
<feature type="transmembrane region" description="Helical" evidence="10">
    <location>
        <begin position="92"/>
        <end position="118"/>
    </location>
</feature>
<dbReference type="PANTHER" id="PTHR47019:SF1">
    <property type="entry name" value="LIPID II FLIPPASE MURJ"/>
    <property type="match status" value="1"/>
</dbReference>
<dbReference type="InParanoid" id="A0A371R7W8"/>
<dbReference type="GO" id="GO:0034204">
    <property type="term" value="P:lipid translocation"/>
    <property type="evidence" value="ECO:0007669"/>
    <property type="project" value="TreeGrafter"/>
</dbReference>
<evidence type="ECO:0000256" key="6">
    <source>
        <dbReference type="ARBA" id="ARBA00022989"/>
    </source>
</evidence>
<dbReference type="Proteomes" id="UP000264589">
    <property type="component" value="Unassembled WGS sequence"/>
</dbReference>
<dbReference type="RefSeq" id="WP_116393234.1">
    <property type="nucleotide sequence ID" value="NZ_QUQO01000002.1"/>
</dbReference>
<organism evidence="12 13">
    <name type="scientific">Parvularcula marina</name>
    <dbReference type="NCBI Taxonomy" id="2292771"/>
    <lineage>
        <taxon>Bacteria</taxon>
        <taxon>Pseudomonadati</taxon>
        <taxon>Pseudomonadota</taxon>
        <taxon>Alphaproteobacteria</taxon>
        <taxon>Parvularculales</taxon>
        <taxon>Parvularculaceae</taxon>
        <taxon>Parvularcula</taxon>
    </lineage>
</organism>
<evidence type="ECO:0000256" key="9">
    <source>
        <dbReference type="ARBA" id="ARBA00061532"/>
    </source>
</evidence>
<evidence type="ECO:0000256" key="3">
    <source>
        <dbReference type="ARBA" id="ARBA00022692"/>
    </source>
</evidence>
<dbReference type="GO" id="GO:0009252">
    <property type="term" value="P:peptidoglycan biosynthetic process"/>
    <property type="evidence" value="ECO:0007669"/>
    <property type="project" value="UniProtKB-UniRule"/>
</dbReference>
<evidence type="ECO:0000256" key="11">
    <source>
        <dbReference type="PIRNR" id="PIRNR002869"/>
    </source>
</evidence>
<evidence type="ECO:0000256" key="2">
    <source>
        <dbReference type="ARBA" id="ARBA00022475"/>
    </source>
</evidence>
<keyword evidence="6 10" id="KW-1133">Transmembrane helix</keyword>
<dbReference type="AlphaFoldDB" id="A0A371R7W8"/>
<evidence type="ECO:0000313" key="12">
    <source>
        <dbReference type="EMBL" id="RFB01518.1"/>
    </source>
</evidence>
<keyword evidence="10 11" id="KW-0813">Transport</keyword>
<dbReference type="GO" id="GO:0071555">
    <property type="term" value="P:cell wall organization"/>
    <property type="evidence" value="ECO:0007669"/>
    <property type="project" value="UniProtKB-UniRule"/>
</dbReference>
<keyword evidence="4 10" id="KW-0133">Cell shape</keyword>